<dbReference type="GeneID" id="63801986"/>
<feature type="coiled-coil region" evidence="1">
    <location>
        <begin position="391"/>
        <end position="418"/>
    </location>
</feature>
<protein>
    <submittedName>
        <fullName evidence="3">Uncharacterized protein</fullName>
    </submittedName>
</protein>
<dbReference type="Proteomes" id="UP000193922">
    <property type="component" value="Unassembled WGS sequence"/>
</dbReference>
<proteinExistence type="predicted"/>
<keyword evidence="4" id="KW-1185">Reference proteome</keyword>
<evidence type="ECO:0000313" key="4">
    <source>
        <dbReference type="Proteomes" id="UP000193922"/>
    </source>
</evidence>
<evidence type="ECO:0000256" key="1">
    <source>
        <dbReference type="SAM" id="Coils"/>
    </source>
</evidence>
<evidence type="ECO:0000313" key="3">
    <source>
        <dbReference type="EMBL" id="ORX73266.1"/>
    </source>
</evidence>
<organism evidence="3 4">
    <name type="scientific">Linderina pennispora</name>
    <dbReference type="NCBI Taxonomy" id="61395"/>
    <lineage>
        <taxon>Eukaryota</taxon>
        <taxon>Fungi</taxon>
        <taxon>Fungi incertae sedis</taxon>
        <taxon>Zoopagomycota</taxon>
        <taxon>Kickxellomycotina</taxon>
        <taxon>Kickxellomycetes</taxon>
        <taxon>Kickxellales</taxon>
        <taxon>Kickxellaceae</taxon>
        <taxon>Linderina</taxon>
    </lineage>
</organism>
<feature type="compositionally biased region" description="Polar residues" evidence="2">
    <location>
        <begin position="262"/>
        <end position="280"/>
    </location>
</feature>
<accession>A0A1Y1WJ67</accession>
<reference evidence="3 4" key="1">
    <citation type="submission" date="2016-07" db="EMBL/GenBank/DDBJ databases">
        <title>Pervasive Adenine N6-methylation of Active Genes in Fungi.</title>
        <authorList>
            <consortium name="DOE Joint Genome Institute"/>
            <person name="Mondo S.J."/>
            <person name="Dannebaum R.O."/>
            <person name="Kuo R.C."/>
            <person name="Labutti K."/>
            <person name="Haridas S."/>
            <person name="Kuo A."/>
            <person name="Salamov A."/>
            <person name="Ahrendt S.R."/>
            <person name="Lipzen A."/>
            <person name="Sullivan W."/>
            <person name="Andreopoulos W.B."/>
            <person name="Clum A."/>
            <person name="Lindquist E."/>
            <person name="Daum C."/>
            <person name="Ramamoorthy G.K."/>
            <person name="Gryganskyi A."/>
            <person name="Culley D."/>
            <person name="Magnuson J.K."/>
            <person name="James T.Y."/>
            <person name="O'Malley M.A."/>
            <person name="Stajich J.E."/>
            <person name="Spatafora J.W."/>
            <person name="Visel A."/>
            <person name="Grigoriev I.V."/>
        </authorList>
    </citation>
    <scope>NUCLEOTIDE SEQUENCE [LARGE SCALE GENOMIC DNA]</scope>
    <source>
        <strain evidence="3 4">ATCC 12442</strain>
    </source>
</reference>
<dbReference type="AlphaFoldDB" id="A0A1Y1WJ67"/>
<feature type="compositionally biased region" description="Low complexity" evidence="2">
    <location>
        <begin position="311"/>
        <end position="322"/>
    </location>
</feature>
<dbReference type="RefSeq" id="XP_040746606.1">
    <property type="nucleotide sequence ID" value="XM_040885338.1"/>
</dbReference>
<feature type="compositionally biased region" description="Polar residues" evidence="2">
    <location>
        <begin position="295"/>
        <end position="304"/>
    </location>
</feature>
<feature type="compositionally biased region" description="Low complexity" evidence="2">
    <location>
        <begin position="281"/>
        <end position="294"/>
    </location>
</feature>
<gene>
    <name evidence="3" type="ORF">DL89DRAFT_255373</name>
</gene>
<name>A0A1Y1WJ67_9FUNG</name>
<feature type="region of interest" description="Disordered" evidence="2">
    <location>
        <begin position="256"/>
        <end position="386"/>
    </location>
</feature>
<keyword evidence="1" id="KW-0175">Coiled coil</keyword>
<dbReference type="EMBL" id="MCFD01000002">
    <property type="protein sequence ID" value="ORX73266.1"/>
    <property type="molecule type" value="Genomic_DNA"/>
</dbReference>
<comment type="caution">
    <text evidence="3">The sequence shown here is derived from an EMBL/GenBank/DDBJ whole genome shotgun (WGS) entry which is preliminary data.</text>
</comment>
<sequence length="472" mass="50849">MSARIEQYLSTVRQDDTAAAHREIGLARHILQSCNIFFSELERIKLGVRGECAKTLCQSEWAVAETRVNRLLNELCTTEQAEHTSPNVQHLVDASQATVGALRTCIQTLAAKTELGETNEYVLRTAAMALHTVAMEIMLAHDELHTLKGRRKPTRNHEPPEPGAGRLAVRGSADQLPPNLPRPTDNGAAASPESEDVLLVKDAMREASALAGLLRIFARVSQHSWVSNRSHLAHAPSVPSPLSSGASTLQHRRWVSEDIETESSTTPGLRITVGSNRRTSATAAPHAATAPPTAYSVNSTTDTPPSHLRNQSDSQLQTSTSSNGTPAPHTAPPPLVQHRSALSMRRSSRQPSIGGSTPALPMAEPTERSKQVRFSTAHQPIGDQPIDQSSLQELSQALSKLEQAVVDLESAMAHALSDCAPAIKSLVIAFAQISKVSSSSGMVKHYDKNILARFKATMQAVKLLMPLSSPSK</sequence>
<feature type="region of interest" description="Disordered" evidence="2">
    <location>
        <begin position="150"/>
        <end position="193"/>
    </location>
</feature>
<evidence type="ECO:0000256" key="2">
    <source>
        <dbReference type="SAM" id="MobiDB-lite"/>
    </source>
</evidence>
<dbReference type="OrthoDB" id="5563334at2759"/>